<keyword evidence="3" id="KW-1185">Reference proteome</keyword>
<accession>A0A3N4HNB3</accession>
<gene>
    <name evidence="2" type="ORF">BJ508DRAFT_333072</name>
</gene>
<feature type="region of interest" description="Disordered" evidence="1">
    <location>
        <begin position="117"/>
        <end position="163"/>
    </location>
</feature>
<proteinExistence type="predicted"/>
<evidence type="ECO:0000313" key="2">
    <source>
        <dbReference type="EMBL" id="RPA74426.1"/>
    </source>
</evidence>
<protein>
    <submittedName>
        <fullName evidence="2">Uncharacterized protein</fullName>
    </submittedName>
</protein>
<dbReference type="EMBL" id="ML119790">
    <property type="protein sequence ID" value="RPA74426.1"/>
    <property type="molecule type" value="Genomic_DNA"/>
</dbReference>
<organism evidence="2 3">
    <name type="scientific">Ascobolus immersus RN42</name>
    <dbReference type="NCBI Taxonomy" id="1160509"/>
    <lineage>
        <taxon>Eukaryota</taxon>
        <taxon>Fungi</taxon>
        <taxon>Dikarya</taxon>
        <taxon>Ascomycota</taxon>
        <taxon>Pezizomycotina</taxon>
        <taxon>Pezizomycetes</taxon>
        <taxon>Pezizales</taxon>
        <taxon>Ascobolaceae</taxon>
        <taxon>Ascobolus</taxon>
    </lineage>
</organism>
<evidence type="ECO:0000256" key="1">
    <source>
        <dbReference type="SAM" id="MobiDB-lite"/>
    </source>
</evidence>
<feature type="compositionally biased region" description="Basic and acidic residues" evidence="1">
    <location>
        <begin position="119"/>
        <end position="128"/>
    </location>
</feature>
<dbReference type="AlphaFoldDB" id="A0A3N4HNB3"/>
<sequence>MAQVYSHAGRLMPLEDEFGMPIDKRKVLASEQHGRNTKLSKLLLDYTTFDDCKTAVKLLVAALEHQNMLEHFPAFSAENFPFLTEAPTGAMLNQMDTYGPFVDEHIPLIDTCEADTDTESARYEESRRNRGSGSRGKKRKTQEQEATVEKEEDQEYYGSFYSY</sequence>
<name>A0A3N4HNB3_ASCIM</name>
<evidence type="ECO:0000313" key="3">
    <source>
        <dbReference type="Proteomes" id="UP000275078"/>
    </source>
</evidence>
<reference evidence="2 3" key="1">
    <citation type="journal article" date="2018" name="Nat. Ecol. Evol.">
        <title>Pezizomycetes genomes reveal the molecular basis of ectomycorrhizal truffle lifestyle.</title>
        <authorList>
            <person name="Murat C."/>
            <person name="Payen T."/>
            <person name="Noel B."/>
            <person name="Kuo A."/>
            <person name="Morin E."/>
            <person name="Chen J."/>
            <person name="Kohler A."/>
            <person name="Krizsan K."/>
            <person name="Balestrini R."/>
            <person name="Da Silva C."/>
            <person name="Montanini B."/>
            <person name="Hainaut M."/>
            <person name="Levati E."/>
            <person name="Barry K.W."/>
            <person name="Belfiori B."/>
            <person name="Cichocki N."/>
            <person name="Clum A."/>
            <person name="Dockter R.B."/>
            <person name="Fauchery L."/>
            <person name="Guy J."/>
            <person name="Iotti M."/>
            <person name="Le Tacon F."/>
            <person name="Lindquist E.A."/>
            <person name="Lipzen A."/>
            <person name="Malagnac F."/>
            <person name="Mello A."/>
            <person name="Molinier V."/>
            <person name="Miyauchi S."/>
            <person name="Poulain J."/>
            <person name="Riccioni C."/>
            <person name="Rubini A."/>
            <person name="Sitrit Y."/>
            <person name="Splivallo R."/>
            <person name="Traeger S."/>
            <person name="Wang M."/>
            <person name="Zifcakova L."/>
            <person name="Wipf D."/>
            <person name="Zambonelli A."/>
            <person name="Paolocci F."/>
            <person name="Nowrousian M."/>
            <person name="Ottonello S."/>
            <person name="Baldrian P."/>
            <person name="Spatafora J.W."/>
            <person name="Henrissat B."/>
            <person name="Nagy L.G."/>
            <person name="Aury J.M."/>
            <person name="Wincker P."/>
            <person name="Grigoriev I.V."/>
            <person name="Bonfante P."/>
            <person name="Martin F.M."/>
        </authorList>
    </citation>
    <scope>NUCLEOTIDE SEQUENCE [LARGE SCALE GENOMIC DNA]</scope>
    <source>
        <strain evidence="2 3">RN42</strain>
    </source>
</reference>
<dbReference type="Proteomes" id="UP000275078">
    <property type="component" value="Unassembled WGS sequence"/>
</dbReference>